<dbReference type="PANTHER" id="PTHR46696">
    <property type="entry name" value="P450, PUTATIVE (EUROFUNG)-RELATED"/>
    <property type="match status" value="1"/>
</dbReference>
<evidence type="ECO:0000256" key="2">
    <source>
        <dbReference type="SAM" id="MobiDB-lite"/>
    </source>
</evidence>
<gene>
    <name evidence="3" type="ORF">KDK95_15255</name>
</gene>
<comment type="caution">
    <text evidence="3">The sequence shown here is derived from an EMBL/GenBank/DDBJ whole genome shotgun (WGS) entry which is preliminary data.</text>
</comment>
<reference evidence="3" key="1">
    <citation type="submission" date="2021-04" db="EMBL/GenBank/DDBJ databases">
        <title>Genome based classification of Actinospica acidithermotolerans sp. nov., an actinobacterium isolated from an Indonesian hot spring.</title>
        <authorList>
            <person name="Kusuma A.B."/>
            <person name="Putra K.E."/>
            <person name="Nafisah S."/>
            <person name="Loh J."/>
            <person name="Nouioui I."/>
            <person name="Goodfellow M."/>
        </authorList>
    </citation>
    <scope>NUCLEOTIDE SEQUENCE</scope>
    <source>
        <strain evidence="3">MGRD01-02</strain>
    </source>
</reference>
<evidence type="ECO:0000313" key="4">
    <source>
        <dbReference type="Proteomes" id="UP000676325"/>
    </source>
</evidence>
<protein>
    <submittedName>
        <fullName evidence="3">Cytochrome P450</fullName>
    </submittedName>
</protein>
<sequence length="505" mass="54536">MSIIDESGAGTGAAAVPPPGCPAHAGGTGMTALYGPLAQSDPHGVYEKLRAEHGTVAPVELEGGVPAWLVLGYRENTEAARNPARFTRDSRIWRDFNEGRVPQDSPLVPVLGWRPDVVSVDGEEHQRLRAAVNDTLAKFDRHGIRRHVQRYAGQLIDGFVEAGRADLVAQFSEHLPMLVFARLIGLTEEQGPKLIEASAGIVKGGEKAMEYNNFIIETLQTLTRERRRTPAHDLATWMVQHPSGLSDEEAANHLRMVLVAGNETTTNLISSTLRMVLTDPRFRASLTGGLMTLPDAVEQMLWDEPPLMVCPARFATHDMQFGGQDIKQGDLLVLGFAAGNTDPEIRPDLSAPMHGNRSHLAFSRGPHECPGQDIGRAITDTGVDVLLSRLPDLQLAVPEEQLSWTAATWSRHLDALPVQFTPQRRSEPDQEAAATRLVSQQPVSNVAPAQGRVPAESATPAAPAPALSAAADAMAAIAQADAAAEAEARSRRGFWSSLAGIFRRK</sequence>
<name>A0A941E7B0_9ACTN</name>
<dbReference type="Proteomes" id="UP000676325">
    <property type="component" value="Unassembled WGS sequence"/>
</dbReference>
<dbReference type="InterPro" id="IPR002397">
    <property type="entry name" value="Cyt_P450_B"/>
</dbReference>
<keyword evidence="4" id="KW-1185">Reference proteome</keyword>
<dbReference type="AlphaFoldDB" id="A0A941E7B0"/>
<evidence type="ECO:0000313" key="3">
    <source>
        <dbReference type="EMBL" id="MBR7827675.1"/>
    </source>
</evidence>
<dbReference type="InterPro" id="IPR017972">
    <property type="entry name" value="Cyt_P450_CS"/>
</dbReference>
<dbReference type="InterPro" id="IPR036396">
    <property type="entry name" value="Cyt_P450_sf"/>
</dbReference>
<comment type="similarity">
    <text evidence="1">Belongs to the cytochrome P450 family.</text>
</comment>
<feature type="region of interest" description="Disordered" evidence="2">
    <location>
        <begin position="437"/>
        <end position="460"/>
    </location>
</feature>
<dbReference type="GO" id="GO:0004497">
    <property type="term" value="F:monooxygenase activity"/>
    <property type="evidence" value="ECO:0007669"/>
    <property type="project" value="InterPro"/>
</dbReference>
<dbReference type="EMBL" id="JAGSOH010000039">
    <property type="protein sequence ID" value="MBR7827675.1"/>
    <property type="molecule type" value="Genomic_DNA"/>
</dbReference>
<evidence type="ECO:0000256" key="1">
    <source>
        <dbReference type="ARBA" id="ARBA00010617"/>
    </source>
</evidence>
<dbReference type="GO" id="GO:0016705">
    <property type="term" value="F:oxidoreductase activity, acting on paired donors, with incorporation or reduction of molecular oxygen"/>
    <property type="evidence" value="ECO:0007669"/>
    <property type="project" value="InterPro"/>
</dbReference>
<dbReference type="PRINTS" id="PR00359">
    <property type="entry name" value="BP450"/>
</dbReference>
<accession>A0A941E7B0</accession>
<dbReference type="GO" id="GO:0020037">
    <property type="term" value="F:heme binding"/>
    <property type="evidence" value="ECO:0007669"/>
    <property type="project" value="InterPro"/>
</dbReference>
<dbReference type="GO" id="GO:0005506">
    <property type="term" value="F:iron ion binding"/>
    <property type="evidence" value="ECO:0007669"/>
    <property type="project" value="InterPro"/>
</dbReference>
<organism evidence="3 4">
    <name type="scientific">Actinospica acidithermotolerans</name>
    <dbReference type="NCBI Taxonomy" id="2828514"/>
    <lineage>
        <taxon>Bacteria</taxon>
        <taxon>Bacillati</taxon>
        <taxon>Actinomycetota</taxon>
        <taxon>Actinomycetes</taxon>
        <taxon>Catenulisporales</taxon>
        <taxon>Actinospicaceae</taxon>
        <taxon>Actinospica</taxon>
    </lineage>
</organism>
<dbReference type="SUPFAM" id="SSF48264">
    <property type="entry name" value="Cytochrome P450"/>
    <property type="match status" value="1"/>
</dbReference>
<dbReference type="CDD" id="cd20623">
    <property type="entry name" value="CYP_unk"/>
    <property type="match status" value="1"/>
</dbReference>
<dbReference type="PROSITE" id="PS00086">
    <property type="entry name" value="CYTOCHROME_P450"/>
    <property type="match status" value="1"/>
</dbReference>
<dbReference type="Gene3D" id="1.10.630.10">
    <property type="entry name" value="Cytochrome P450"/>
    <property type="match status" value="1"/>
</dbReference>
<dbReference type="PANTHER" id="PTHR46696:SF1">
    <property type="entry name" value="CYTOCHROME P450 YJIB-RELATED"/>
    <property type="match status" value="1"/>
</dbReference>
<proteinExistence type="inferred from homology"/>